<organism evidence="7 8">
    <name type="scientific">Maritimibacter fusiformis</name>
    <dbReference type="NCBI Taxonomy" id="2603819"/>
    <lineage>
        <taxon>Bacteria</taxon>
        <taxon>Pseudomonadati</taxon>
        <taxon>Pseudomonadota</taxon>
        <taxon>Alphaproteobacteria</taxon>
        <taxon>Rhodobacterales</taxon>
        <taxon>Roseobacteraceae</taxon>
        <taxon>Maritimibacter</taxon>
    </lineage>
</organism>
<dbReference type="Proteomes" id="UP000322080">
    <property type="component" value="Unassembled WGS sequence"/>
</dbReference>
<dbReference type="SUPFAM" id="SSF51735">
    <property type="entry name" value="NAD(P)-binding Rossmann-fold domains"/>
    <property type="match status" value="1"/>
</dbReference>
<gene>
    <name evidence="7" type="ORF">FVF75_12340</name>
</gene>
<dbReference type="PROSITE" id="PS00671">
    <property type="entry name" value="D_2_HYDROXYACID_DH_3"/>
    <property type="match status" value="1"/>
</dbReference>
<dbReference type="InterPro" id="IPR029753">
    <property type="entry name" value="D-isomer_DH_CS"/>
</dbReference>
<feature type="domain" description="D-isomer specific 2-hydroxyacid dehydrogenase NAD-binding" evidence="6">
    <location>
        <begin position="106"/>
        <end position="284"/>
    </location>
</feature>
<keyword evidence="8" id="KW-1185">Reference proteome</keyword>
<reference evidence="7 8" key="1">
    <citation type="submission" date="2019-08" db="EMBL/GenBank/DDBJ databases">
        <title>Identification of a novel species of the genus Boseongicola.</title>
        <authorList>
            <person name="Zhang X.-Q."/>
        </authorList>
    </citation>
    <scope>NUCLEOTIDE SEQUENCE [LARGE SCALE GENOMIC DNA]</scope>
    <source>
        <strain evidence="7 8">HY14</strain>
    </source>
</reference>
<evidence type="ECO:0000256" key="4">
    <source>
        <dbReference type="RuleBase" id="RU003719"/>
    </source>
</evidence>
<evidence type="ECO:0000256" key="2">
    <source>
        <dbReference type="ARBA" id="ARBA00023002"/>
    </source>
</evidence>
<evidence type="ECO:0000256" key="3">
    <source>
        <dbReference type="ARBA" id="ARBA00023027"/>
    </source>
</evidence>
<comment type="similarity">
    <text evidence="1 4">Belongs to the D-isomer specific 2-hydroxyacid dehydrogenase family.</text>
</comment>
<dbReference type="EMBL" id="VSIY01000013">
    <property type="protein sequence ID" value="TYB80430.1"/>
    <property type="molecule type" value="Genomic_DNA"/>
</dbReference>
<evidence type="ECO:0000259" key="6">
    <source>
        <dbReference type="Pfam" id="PF02826"/>
    </source>
</evidence>
<evidence type="ECO:0000256" key="1">
    <source>
        <dbReference type="ARBA" id="ARBA00005854"/>
    </source>
</evidence>
<evidence type="ECO:0000313" key="8">
    <source>
        <dbReference type="Proteomes" id="UP000322080"/>
    </source>
</evidence>
<dbReference type="CDD" id="cd12173">
    <property type="entry name" value="PGDH_4"/>
    <property type="match status" value="1"/>
</dbReference>
<dbReference type="RefSeq" id="WP_148378325.1">
    <property type="nucleotide sequence ID" value="NZ_VSIY01000013.1"/>
</dbReference>
<protein>
    <submittedName>
        <fullName evidence="7">Hydroxyacid dehydrogenase</fullName>
    </submittedName>
</protein>
<dbReference type="Pfam" id="PF02826">
    <property type="entry name" value="2-Hacid_dh_C"/>
    <property type="match status" value="1"/>
</dbReference>
<evidence type="ECO:0000313" key="7">
    <source>
        <dbReference type="EMBL" id="TYB80430.1"/>
    </source>
</evidence>
<dbReference type="PANTHER" id="PTHR42789:SF1">
    <property type="entry name" value="D-ISOMER SPECIFIC 2-HYDROXYACID DEHYDROGENASE FAMILY PROTEIN (AFU_ORTHOLOGUE AFUA_6G10090)"/>
    <property type="match status" value="1"/>
</dbReference>
<name>A0A5D0RFQ3_9RHOB</name>
<sequence length="328" mass="33750">MANVLIAGRIHPAGMAILEAEPGLEITAITDPGAALPPEALATADALLIRYGDLTETQAAAMPNLKVVSRHGVGCDNLPVAALAARGVPVTIVGPVNAVAVAEQVMAMLMALIKQIGPYDAAVRGGNWAIRDSLAVGELSGRSLMLVGFGRIGREVARRAAAFDMQVHIHDPFVDEATIRAAGYQPVPDWRAALPEMDALSLHLPATPETRGMIGAAELAAMKSTAILINAARGGLVDETALFDALTGHMARGGAGLDCFAAEPPAPDLPLLTLPNVVVSPHSAALSAETAQRMGEVAARNVIAGLKGRLDPALVFNLAALNEAGHGL</sequence>
<feature type="domain" description="D-isomer specific 2-hydroxyacid dehydrogenase catalytic" evidence="5">
    <location>
        <begin position="4"/>
        <end position="311"/>
    </location>
</feature>
<comment type="caution">
    <text evidence="7">The sequence shown here is derived from an EMBL/GenBank/DDBJ whole genome shotgun (WGS) entry which is preliminary data.</text>
</comment>
<dbReference type="GO" id="GO:0016616">
    <property type="term" value="F:oxidoreductase activity, acting on the CH-OH group of donors, NAD or NADP as acceptor"/>
    <property type="evidence" value="ECO:0007669"/>
    <property type="project" value="InterPro"/>
</dbReference>
<keyword evidence="2 4" id="KW-0560">Oxidoreductase</keyword>
<dbReference type="Pfam" id="PF00389">
    <property type="entry name" value="2-Hacid_dh"/>
    <property type="match status" value="1"/>
</dbReference>
<dbReference type="SUPFAM" id="SSF52283">
    <property type="entry name" value="Formate/glycerate dehydrogenase catalytic domain-like"/>
    <property type="match status" value="1"/>
</dbReference>
<dbReference type="InterPro" id="IPR036291">
    <property type="entry name" value="NAD(P)-bd_dom_sf"/>
</dbReference>
<dbReference type="AlphaFoldDB" id="A0A5D0RFQ3"/>
<accession>A0A5D0RFQ3</accession>
<dbReference type="GO" id="GO:0051287">
    <property type="term" value="F:NAD binding"/>
    <property type="evidence" value="ECO:0007669"/>
    <property type="project" value="InterPro"/>
</dbReference>
<dbReference type="InterPro" id="IPR006139">
    <property type="entry name" value="D-isomer_2_OHA_DH_cat_dom"/>
</dbReference>
<keyword evidence="3" id="KW-0520">NAD</keyword>
<dbReference type="PANTHER" id="PTHR42789">
    <property type="entry name" value="D-ISOMER SPECIFIC 2-HYDROXYACID DEHYDROGENASE FAMILY PROTEIN (AFU_ORTHOLOGUE AFUA_6G10090)"/>
    <property type="match status" value="1"/>
</dbReference>
<dbReference type="InterPro" id="IPR050857">
    <property type="entry name" value="D-2-hydroxyacid_DH"/>
</dbReference>
<proteinExistence type="inferred from homology"/>
<dbReference type="InterPro" id="IPR006140">
    <property type="entry name" value="D-isomer_DH_NAD-bd"/>
</dbReference>
<dbReference type="FunFam" id="3.40.50.720:FF:000203">
    <property type="entry name" value="D-3-phosphoglycerate dehydrogenase (SerA)"/>
    <property type="match status" value="1"/>
</dbReference>
<dbReference type="Gene3D" id="3.40.50.720">
    <property type="entry name" value="NAD(P)-binding Rossmann-like Domain"/>
    <property type="match status" value="2"/>
</dbReference>
<evidence type="ECO:0000259" key="5">
    <source>
        <dbReference type="Pfam" id="PF00389"/>
    </source>
</evidence>